<dbReference type="Gene3D" id="2.20.230.10">
    <property type="entry name" value="Resuscitation-promoting factor rpfb"/>
    <property type="match status" value="1"/>
</dbReference>
<dbReference type="InterPro" id="IPR036779">
    <property type="entry name" value="LysM_dom_sf"/>
</dbReference>
<protein>
    <submittedName>
        <fullName evidence="5">Peptidoglycan DD-metalloendopeptidase family protein</fullName>
    </submittedName>
</protein>
<dbReference type="SUPFAM" id="SSF51261">
    <property type="entry name" value="Duplicated hybrid motif"/>
    <property type="match status" value="1"/>
</dbReference>
<dbReference type="Gene3D" id="2.70.70.10">
    <property type="entry name" value="Glucose Permease (Domain IIA)"/>
    <property type="match status" value="1"/>
</dbReference>
<comment type="caution">
    <text evidence="5">The sequence shown here is derived from an EMBL/GenBank/DDBJ whole genome shotgun (WGS) entry which is preliminary data.</text>
</comment>
<organism evidence="5 6">
    <name type="scientific">Lawsonibacter faecis</name>
    <dbReference type="NCBI Taxonomy" id="2763052"/>
    <lineage>
        <taxon>Bacteria</taxon>
        <taxon>Bacillati</taxon>
        <taxon>Bacillota</taxon>
        <taxon>Clostridia</taxon>
        <taxon>Eubacteriales</taxon>
        <taxon>Oscillospiraceae</taxon>
        <taxon>Lawsonibacter</taxon>
    </lineage>
</organism>
<feature type="transmembrane region" description="Helical" evidence="2">
    <location>
        <begin position="73"/>
        <end position="96"/>
    </location>
</feature>
<dbReference type="GO" id="GO:0004222">
    <property type="term" value="F:metalloendopeptidase activity"/>
    <property type="evidence" value="ECO:0007669"/>
    <property type="project" value="TreeGrafter"/>
</dbReference>
<dbReference type="Pfam" id="PF07501">
    <property type="entry name" value="G5"/>
    <property type="match status" value="1"/>
</dbReference>
<dbReference type="Pfam" id="PF01476">
    <property type="entry name" value="LysM"/>
    <property type="match status" value="1"/>
</dbReference>
<dbReference type="InterPro" id="IPR011098">
    <property type="entry name" value="G5_dom"/>
</dbReference>
<dbReference type="InterPro" id="IPR016047">
    <property type="entry name" value="M23ase_b-sheet_dom"/>
</dbReference>
<keyword evidence="2" id="KW-0472">Membrane</keyword>
<dbReference type="AlphaFoldDB" id="A0A8J6M7L4"/>
<gene>
    <name evidence="5" type="ORF">H8S62_06615</name>
</gene>
<evidence type="ECO:0000259" key="3">
    <source>
        <dbReference type="PROSITE" id="PS51109"/>
    </source>
</evidence>
<dbReference type="PROSITE" id="PS51782">
    <property type="entry name" value="LYSM"/>
    <property type="match status" value="1"/>
</dbReference>
<proteinExistence type="predicted"/>
<evidence type="ECO:0000259" key="4">
    <source>
        <dbReference type="PROSITE" id="PS51782"/>
    </source>
</evidence>
<dbReference type="CDD" id="cd12797">
    <property type="entry name" value="M23_peptidase"/>
    <property type="match status" value="1"/>
</dbReference>
<dbReference type="PROSITE" id="PS51109">
    <property type="entry name" value="G5"/>
    <property type="match status" value="1"/>
</dbReference>
<dbReference type="RefSeq" id="WP_155150485.1">
    <property type="nucleotide sequence ID" value="NZ_JACOPQ010000004.1"/>
</dbReference>
<dbReference type="InterPro" id="IPR050570">
    <property type="entry name" value="Cell_wall_metabolism_enzyme"/>
</dbReference>
<keyword evidence="2" id="KW-0812">Transmembrane</keyword>
<feature type="domain" description="LysM" evidence="4">
    <location>
        <begin position="249"/>
        <end position="293"/>
    </location>
</feature>
<dbReference type="SMART" id="SM00257">
    <property type="entry name" value="LysM"/>
    <property type="match status" value="1"/>
</dbReference>
<keyword evidence="1" id="KW-0732">Signal</keyword>
<dbReference type="SUPFAM" id="SSF54106">
    <property type="entry name" value="LysM domain"/>
    <property type="match status" value="1"/>
</dbReference>
<dbReference type="Gene3D" id="3.10.350.10">
    <property type="entry name" value="LysM domain"/>
    <property type="match status" value="1"/>
</dbReference>
<dbReference type="Pfam" id="PF01551">
    <property type="entry name" value="Peptidase_M23"/>
    <property type="match status" value="1"/>
</dbReference>
<dbReference type="CDD" id="cd00118">
    <property type="entry name" value="LysM"/>
    <property type="match status" value="1"/>
</dbReference>
<evidence type="ECO:0000313" key="6">
    <source>
        <dbReference type="Proteomes" id="UP000607645"/>
    </source>
</evidence>
<dbReference type="SMART" id="SM01208">
    <property type="entry name" value="G5"/>
    <property type="match status" value="1"/>
</dbReference>
<dbReference type="PANTHER" id="PTHR21666:SF270">
    <property type="entry name" value="MUREIN HYDROLASE ACTIVATOR ENVC"/>
    <property type="match status" value="1"/>
</dbReference>
<dbReference type="Proteomes" id="UP000607645">
    <property type="component" value="Unassembled WGS sequence"/>
</dbReference>
<evidence type="ECO:0000256" key="2">
    <source>
        <dbReference type="SAM" id="Phobius"/>
    </source>
</evidence>
<evidence type="ECO:0000256" key="1">
    <source>
        <dbReference type="ARBA" id="ARBA00022729"/>
    </source>
</evidence>
<evidence type="ECO:0000313" key="5">
    <source>
        <dbReference type="EMBL" id="MBC5736682.1"/>
    </source>
</evidence>
<keyword evidence="2" id="KW-1133">Transmembrane helix</keyword>
<dbReference type="PANTHER" id="PTHR21666">
    <property type="entry name" value="PEPTIDASE-RELATED"/>
    <property type="match status" value="1"/>
</dbReference>
<dbReference type="InterPro" id="IPR011055">
    <property type="entry name" value="Dup_hybrid_motif"/>
</dbReference>
<accession>A0A8J6M7L4</accession>
<sequence>MDEILHSPDRKSAGEPAYRVVETLSADQEAPAASVSSRLHRMTSVAADGLTVARRAAAGVFHRADSAAAGHKLMGPLIFLLVAGVLGVLLVVNTVYMPSYVVSVDGVVVGTVAEPAVFEGAVERVEARAAGILGHDYTLNHEITYEFALTEKDKLSPVGEFETYLFDQIGEVMKSYVLTVDGEFIGAATDEAQLTAMLDAIKAPYVTDTTTSAEFVENVSIVREYTPSDVEQNLSVMNAVLTENTSGQTTYEVQKGDTFMQLAYDNNMTMAELEALNPGIDINKLYIGQILNVKEVVPYLSVKTTETVTYTEPIACPVEEVKDDSMYQGDTKVLDAGVEGVAQITADITYVNGNERERAVTDTVTISEPTTKVVAVGTKARPKTLPNGYFIWPLNGHITSYFGYRYIFGSYSYHSGLDIAAPYGTSIKAADGGTVVWSGTGTGSNWSYGKYVIIDHGNGLQTYYAHCSSLAVSTGDKVYQGQVVGYVGATGRASGNHCHFQVKINGTTVNPLSYLP</sequence>
<dbReference type="InterPro" id="IPR018392">
    <property type="entry name" value="LysM"/>
</dbReference>
<keyword evidence="6" id="KW-1185">Reference proteome</keyword>
<dbReference type="EMBL" id="JACOPQ010000004">
    <property type="protein sequence ID" value="MBC5736682.1"/>
    <property type="molecule type" value="Genomic_DNA"/>
</dbReference>
<reference evidence="5" key="1">
    <citation type="submission" date="2020-08" db="EMBL/GenBank/DDBJ databases">
        <title>Genome public.</title>
        <authorList>
            <person name="Liu C."/>
            <person name="Sun Q."/>
        </authorList>
    </citation>
    <scope>NUCLEOTIDE SEQUENCE</scope>
    <source>
        <strain evidence="5">NSJ-52</strain>
    </source>
</reference>
<name>A0A8J6M7L4_9FIRM</name>
<feature type="domain" description="G5" evidence="3">
    <location>
        <begin position="300"/>
        <end position="380"/>
    </location>
</feature>